<keyword evidence="11" id="KW-0902">Two-component regulatory system</keyword>
<feature type="transmembrane region" description="Helical" evidence="17">
    <location>
        <begin position="12"/>
        <end position="34"/>
    </location>
</feature>
<dbReference type="PROSITE" id="PS50839">
    <property type="entry name" value="CHASE"/>
    <property type="match status" value="1"/>
</dbReference>
<dbReference type="InterPro" id="IPR001789">
    <property type="entry name" value="Sig_transdc_resp-reg_receiver"/>
</dbReference>
<dbReference type="InterPro" id="IPR003661">
    <property type="entry name" value="HisK_dim/P_dom"/>
</dbReference>
<evidence type="ECO:0000256" key="17">
    <source>
        <dbReference type="SAM" id="Phobius"/>
    </source>
</evidence>
<feature type="transmembrane region" description="Helical" evidence="17">
    <location>
        <begin position="236"/>
        <end position="253"/>
    </location>
</feature>
<dbReference type="Gene3D" id="1.20.120.160">
    <property type="entry name" value="HPT domain"/>
    <property type="match status" value="1"/>
</dbReference>
<evidence type="ECO:0000256" key="11">
    <source>
        <dbReference type="ARBA" id="ARBA00023012"/>
    </source>
</evidence>
<dbReference type="SUPFAM" id="SSF47384">
    <property type="entry name" value="Homodimeric domain of signal transducing histidine kinase"/>
    <property type="match status" value="1"/>
</dbReference>
<evidence type="ECO:0000259" key="20">
    <source>
        <dbReference type="PROSITE" id="PS50112"/>
    </source>
</evidence>
<protein>
    <recommendedName>
        <fullName evidence="14">Sensory/regulatory protein RpfC</fullName>
        <ecNumber evidence="3">2.7.13.3</ecNumber>
    </recommendedName>
</protein>
<dbReference type="CDD" id="cd00130">
    <property type="entry name" value="PAS"/>
    <property type="match status" value="1"/>
</dbReference>
<dbReference type="EC" id="2.7.13.3" evidence="3"/>
<evidence type="ECO:0000256" key="10">
    <source>
        <dbReference type="ARBA" id="ARBA00022989"/>
    </source>
</evidence>
<dbReference type="Gene3D" id="3.40.50.2300">
    <property type="match status" value="1"/>
</dbReference>
<evidence type="ECO:0000256" key="2">
    <source>
        <dbReference type="ARBA" id="ARBA00004370"/>
    </source>
</evidence>
<dbReference type="OrthoDB" id="9797097at2"/>
<dbReference type="Gene3D" id="1.10.287.130">
    <property type="match status" value="1"/>
</dbReference>
<feature type="transmembrane region" description="Helical" evidence="17">
    <location>
        <begin position="194"/>
        <end position="216"/>
    </location>
</feature>
<feature type="domain" description="Histidine kinase" evidence="18">
    <location>
        <begin position="724"/>
        <end position="945"/>
    </location>
</feature>
<dbReference type="GO" id="GO:0005524">
    <property type="term" value="F:ATP binding"/>
    <property type="evidence" value="ECO:0007669"/>
    <property type="project" value="UniProtKB-KW"/>
</dbReference>
<keyword evidence="12 17" id="KW-0472">Membrane</keyword>
<dbReference type="SUPFAM" id="SSF55874">
    <property type="entry name" value="ATPase domain of HSP90 chaperone/DNA topoisomerase II/histidine kinase"/>
    <property type="match status" value="1"/>
</dbReference>
<dbReference type="RefSeq" id="WP_052446521.1">
    <property type="nucleotide sequence ID" value="NZ_FNGU01000012.1"/>
</dbReference>
<dbReference type="PROSITE" id="PS50894">
    <property type="entry name" value="HPT"/>
    <property type="match status" value="1"/>
</dbReference>
<dbReference type="InterPro" id="IPR004358">
    <property type="entry name" value="Sig_transdc_His_kin-like_C"/>
</dbReference>
<keyword evidence="4 16" id="KW-0597">Phosphoprotein</keyword>
<evidence type="ECO:0000256" key="15">
    <source>
        <dbReference type="PROSITE-ProRule" id="PRU00110"/>
    </source>
</evidence>
<dbReference type="PROSITE" id="PS50113">
    <property type="entry name" value="PAC"/>
    <property type="match status" value="1"/>
</dbReference>
<evidence type="ECO:0000313" key="25">
    <source>
        <dbReference type="Proteomes" id="UP000182146"/>
    </source>
</evidence>
<dbReference type="STRING" id="392333.SAMN05660860_03332"/>
<dbReference type="InterPro" id="IPR036641">
    <property type="entry name" value="HPT_dom_sf"/>
</dbReference>
<keyword evidence="10 17" id="KW-1133">Transmembrane helix</keyword>
<keyword evidence="7" id="KW-0547">Nucleotide-binding</keyword>
<keyword evidence="8" id="KW-0418">Kinase</keyword>
<evidence type="ECO:0000256" key="13">
    <source>
        <dbReference type="ARBA" id="ARBA00064003"/>
    </source>
</evidence>
<evidence type="ECO:0000256" key="3">
    <source>
        <dbReference type="ARBA" id="ARBA00012438"/>
    </source>
</evidence>
<dbReference type="InterPro" id="IPR000014">
    <property type="entry name" value="PAS"/>
</dbReference>
<feature type="domain" description="Response regulatory" evidence="19">
    <location>
        <begin position="998"/>
        <end position="1117"/>
    </location>
</feature>
<evidence type="ECO:0000259" key="19">
    <source>
        <dbReference type="PROSITE" id="PS50110"/>
    </source>
</evidence>
<evidence type="ECO:0000256" key="5">
    <source>
        <dbReference type="ARBA" id="ARBA00022679"/>
    </source>
</evidence>
<evidence type="ECO:0000256" key="7">
    <source>
        <dbReference type="ARBA" id="ARBA00022741"/>
    </source>
</evidence>
<dbReference type="PROSITE" id="PS50112">
    <property type="entry name" value="PAS"/>
    <property type="match status" value="1"/>
</dbReference>
<dbReference type="InterPro" id="IPR035965">
    <property type="entry name" value="PAS-like_dom_sf"/>
</dbReference>
<dbReference type="PRINTS" id="PR00344">
    <property type="entry name" value="BCTRLSENSOR"/>
</dbReference>
<dbReference type="CDD" id="cd17546">
    <property type="entry name" value="REC_hyHK_CKI1_RcsC-like"/>
    <property type="match status" value="1"/>
</dbReference>
<dbReference type="InterPro" id="IPR000700">
    <property type="entry name" value="PAS-assoc_C"/>
</dbReference>
<evidence type="ECO:0000259" key="18">
    <source>
        <dbReference type="PROSITE" id="PS50109"/>
    </source>
</evidence>
<dbReference type="InterPro" id="IPR005467">
    <property type="entry name" value="His_kinase_dom"/>
</dbReference>
<dbReference type="SUPFAM" id="SSF47226">
    <property type="entry name" value="Histidine-containing phosphotransfer domain, HPT domain"/>
    <property type="match status" value="1"/>
</dbReference>
<dbReference type="InterPro" id="IPR013656">
    <property type="entry name" value="PAS_4"/>
</dbReference>
<feature type="domain" description="CHASE" evidence="22">
    <location>
        <begin position="297"/>
        <end position="482"/>
    </location>
</feature>
<comment type="subunit">
    <text evidence="13">At low DSF concentrations, interacts with RpfF.</text>
</comment>
<dbReference type="InterPro" id="IPR042240">
    <property type="entry name" value="CHASE_sf"/>
</dbReference>
<reference evidence="24 25" key="1">
    <citation type="submission" date="2016-10" db="EMBL/GenBank/DDBJ databases">
        <authorList>
            <person name="de Groot N.N."/>
        </authorList>
    </citation>
    <scope>NUCLEOTIDE SEQUENCE [LARGE SCALE GENOMIC DNA]</scope>
    <source>
        <strain evidence="24 25">DSM 17813</strain>
    </source>
</reference>
<gene>
    <name evidence="24" type="ORF">SAMN05660860_03332</name>
</gene>
<dbReference type="GO" id="GO:0000155">
    <property type="term" value="F:phosphorelay sensor kinase activity"/>
    <property type="evidence" value="ECO:0007669"/>
    <property type="project" value="InterPro"/>
</dbReference>
<dbReference type="InterPro" id="IPR008207">
    <property type="entry name" value="Sig_transdc_His_kin_Hpt_dom"/>
</dbReference>
<evidence type="ECO:0000259" key="23">
    <source>
        <dbReference type="PROSITE" id="PS50894"/>
    </source>
</evidence>
<dbReference type="Pfam" id="PF00512">
    <property type="entry name" value="HisKA"/>
    <property type="match status" value="1"/>
</dbReference>
<evidence type="ECO:0000256" key="9">
    <source>
        <dbReference type="ARBA" id="ARBA00022840"/>
    </source>
</evidence>
<feature type="modified residue" description="Phosphohistidine" evidence="15">
    <location>
        <position position="1189"/>
    </location>
</feature>
<dbReference type="Pfam" id="PF02518">
    <property type="entry name" value="HATPase_c"/>
    <property type="match status" value="1"/>
</dbReference>
<dbReference type="InterPro" id="IPR006189">
    <property type="entry name" value="CHASE_dom"/>
</dbReference>
<dbReference type="PROSITE" id="PS50109">
    <property type="entry name" value="HIS_KIN"/>
    <property type="match status" value="1"/>
</dbReference>
<feature type="domain" description="HPt" evidence="23">
    <location>
        <begin position="1150"/>
        <end position="1242"/>
    </location>
</feature>
<evidence type="ECO:0000256" key="6">
    <source>
        <dbReference type="ARBA" id="ARBA00022692"/>
    </source>
</evidence>
<evidence type="ECO:0000256" key="8">
    <source>
        <dbReference type="ARBA" id="ARBA00022777"/>
    </source>
</evidence>
<dbReference type="PANTHER" id="PTHR45339:SF3">
    <property type="entry name" value="HISTIDINE KINASE"/>
    <property type="match status" value="1"/>
</dbReference>
<name>A0A1G9WVY0_9BACT</name>
<keyword evidence="9" id="KW-0067">ATP-binding</keyword>
<dbReference type="InterPro" id="IPR036097">
    <property type="entry name" value="HisK_dim/P_sf"/>
</dbReference>
<dbReference type="SUPFAM" id="SSF55785">
    <property type="entry name" value="PYP-like sensor domain (PAS domain)"/>
    <property type="match status" value="1"/>
</dbReference>
<dbReference type="SMART" id="SM00091">
    <property type="entry name" value="PAS"/>
    <property type="match status" value="1"/>
</dbReference>
<feature type="domain" description="PAC" evidence="21">
    <location>
        <begin position="640"/>
        <end position="692"/>
    </location>
</feature>
<evidence type="ECO:0000256" key="12">
    <source>
        <dbReference type="ARBA" id="ARBA00023136"/>
    </source>
</evidence>
<keyword evidence="5" id="KW-0808">Transferase</keyword>
<dbReference type="Gene3D" id="3.30.450.350">
    <property type="entry name" value="CHASE domain"/>
    <property type="match status" value="1"/>
</dbReference>
<evidence type="ECO:0000259" key="22">
    <source>
        <dbReference type="PROSITE" id="PS50839"/>
    </source>
</evidence>
<evidence type="ECO:0000313" key="24">
    <source>
        <dbReference type="EMBL" id="SDM88672.1"/>
    </source>
</evidence>
<dbReference type="CDD" id="cd00088">
    <property type="entry name" value="HPT"/>
    <property type="match status" value="1"/>
</dbReference>
<dbReference type="SMART" id="SM00388">
    <property type="entry name" value="HisKA"/>
    <property type="match status" value="1"/>
</dbReference>
<proteinExistence type="predicted"/>
<feature type="domain" description="PAS" evidence="20">
    <location>
        <begin position="567"/>
        <end position="630"/>
    </location>
</feature>
<evidence type="ECO:0000256" key="1">
    <source>
        <dbReference type="ARBA" id="ARBA00000085"/>
    </source>
</evidence>
<dbReference type="Proteomes" id="UP000182146">
    <property type="component" value="Unassembled WGS sequence"/>
</dbReference>
<dbReference type="PROSITE" id="PS50110">
    <property type="entry name" value="RESPONSE_REGULATORY"/>
    <property type="match status" value="1"/>
</dbReference>
<accession>A0A1G9WVY0</accession>
<dbReference type="Pfam" id="PF03924">
    <property type="entry name" value="CHASE"/>
    <property type="match status" value="1"/>
</dbReference>
<organism evidence="24 25">
    <name type="scientific">Geoalkalibacter ferrihydriticus</name>
    <dbReference type="NCBI Taxonomy" id="392333"/>
    <lineage>
        <taxon>Bacteria</taxon>
        <taxon>Pseudomonadati</taxon>
        <taxon>Thermodesulfobacteriota</taxon>
        <taxon>Desulfuromonadia</taxon>
        <taxon>Desulfuromonadales</taxon>
        <taxon>Geoalkalibacteraceae</taxon>
        <taxon>Geoalkalibacter</taxon>
    </lineage>
</organism>
<dbReference type="SMART" id="SM00387">
    <property type="entry name" value="HATPase_c"/>
    <property type="match status" value="1"/>
</dbReference>
<dbReference type="Pfam" id="PF08448">
    <property type="entry name" value="PAS_4"/>
    <property type="match status" value="1"/>
</dbReference>
<dbReference type="Gene3D" id="3.30.450.20">
    <property type="entry name" value="PAS domain"/>
    <property type="match status" value="1"/>
</dbReference>
<dbReference type="CDD" id="cd00082">
    <property type="entry name" value="HisKA"/>
    <property type="match status" value="1"/>
</dbReference>
<dbReference type="Gene3D" id="3.30.565.10">
    <property type="entry name" value="Histidine kinase-like ATPase, C-terminal domain"/>
    <property type="match status" value="1"/>
</dbReference>
<dbReference type="Pfam" id="PF01627">
    <property type="entry name" value="Hpt"/>
    <property type="match status" value="1"/>
</dbReference>
<feature type="modified residue" description="4-aspartylphosphate" evidence="16">
    <location>
        <position position="1047"/>
    </location>
</feature>
<dbReference type="GO" id="GO:0005886">
    <property type="term" value="C:plasma membrane"/>
    <property type="evidence" value="ECO:0007669"/>
    <property type="project" value="UniProtKB-SubCell"/>
</dbReference>
<evidence type="ECO:0000256" key="14">
    <source>
        <dbReference type="ARBA" id="ARBA00068150"/>
    </source>
</evidence>
<dbReference type="InterPro" id="IPR036890">
    <property type="entry name" value="HATPase_C_sf"/>
</dbReference>
<dbReference type="SMART" id="SM01079">
    <property type="entry name" value="CHASE"/>
    <property type="match status" value="1"/>
</dbReference>
<dbReference type="CDD" id="cd16922">
    <property type="entry name" value="HATPase_EvgS-ArcB-TorS-like"/>
    <property type="match status" value="1"/>
</dbReference>
<comment type="subcellular location">
    <subcellularLocation>
        <location evidence="2">Membrane</location>
    </subcellularLocation>
</comment>
<dbReference type="FunFam" id="1.10.287.130:FF:000002">
    <property type="entry name" value="Two-component osmosensing histidine kinase"/>
    <property type="match status" value="1"/>
</dbReference>
<dbReference type="NCBIfam" id="TIGR00229">
    <property type="entry name" value="sensory_box"/>
    <property type="match status" value="1"/>
</dbReference>
<comment type="catalytic activity">
    <reaction evidence="1">
        <text>ATP + protein L-histidine = ADP + protein N-phospho-L-histidine.</text>
        <dbReference type="EC" id="2.7.13.3"/>
    </reaction>
</comment>
<sequence>MTNGQLTGQKKQYSLVSAIAILPVFVAGVLLAWWSVQTAFDHLRQDLLRQAQWLAQTVNIDHVNALSGTPADLQSPAYLRLKKQFSASVSIDPRHRFIYLMGRNADESVFFFVDNEPVGSADEVAPGLIYNEVPDGFRRVFDTAIPTTEGPYTDQWGRFISSAVPLIDPATGGVVAVLGLDIDARLWSRLLIRAALPSVLLTLALAAVLLFGAVLLNLRSRFRNDPSRWMHRLEPALVALIGLILTMFSAWMAHDWESRNRAQSFVQLAAIQTGAIADTLHDLRDIELESLARFYEGREHITSAEFQHFTGFLTRNQAVHAWALIPAVSAAERLDFKQQLDADGLQDFSIWERDAQGNRMSAGSRDRYFPLMHVVHLTANDPILGFDLGSEPLRRAALEEAMHSGMMTATAPLTLVDETDDQLGMLIMRPVFTREDKGPLRGFVLAALRLDNLLKSQAKDHSILMKIALVHSDAPSQLLAVYGDRQDMSGNGLSVTRPVFAYSRVFAVTAHGGPDFMLLHPARAGLLVALSGLVLTVALAAVTGVTFRRREELEGLVEERTRSLHDSEMFLRMLLQTIPIPVFYKDKEGRYLGFNNAFETFFGKSRQELIGKSVFDISPSELAEIYHAQDLVLFEKPGVQVYDSRVKDAQGALHEVVFHKASLTDAQGAVVGLIGAVLDVTKCRRAETELQVANLELQAVSERAGEMAREAESANLAKGEFLANMSHEIRTPMNGVIGMTGLLLDTALTDEQRHYAEIVRGSSKSLLSLIDGILDFSKIEAGKLELDTLDFKLPSLLNSFSMAFAVQAEEKGVEFSCAIDPGVPVFLRGDPGRLRQILVNLTGNALKFTTEGEVAVQVSLVEQGQEDALLRFSVRDTGIGIPQDKIGFLFNKFTQIDNSTTRKYGGTGLGLAISKQLVELMGGEVSVRSKENKGSEFRFTARFGKRDAGAQTAGYLQVDTGGSPALTQKISDFNTEEGFPPSQRVDGATTRFGGRTARILLVEDNATNQQVALGILKKLGLSADAVANGAEALNALETKAYDLVLMDVQMPVMDGFEASRQIRNPQSAALNHRVPIIALTAHAMQSDRQRCLNAGMDDFLSKPVSPQLLAEILEKWLPEKSVPSVQQPAPVLKEPVVFDRAGMMERMMADEDLVQSVIEGFLEDVPGQIENLRNSLQGADMEGAERQAHTIQGLAGLVGGDRLRALVLPMEQMLMNGDLEGARARLANMQSEFEALKKAMLS</sequence>
<evidence type="ECO:0000256" key="16">
    <source>
        <dbReference type="PROSITE-ProRule" id="PRU00169"/>
    </source>
</evidence>
<evidence type="ECO:0000259" key="21">
    <source>
        <dbReference type="PROSITE" id="PS50113"/>
    </source>
</evidence>
<dbReference type="EMBL" id="FNGU01000012">
    <property type="protein sequence ID" value="SDM88672.1"/>
    <property type="molecule type" value="Genomic_DNA"/>
</dbReference>
<dbReference type="InterPro" id="IPR003594">
    <property type="entry name" value="HATPase_dom"/>
</dbReference>
<dbReference type="AlphaFoldDB" id="A0A1G9WVY0"/>
<keyword evidence="6 17" id="KW-0812">Transmembrane</keyword>
<dbReference type="SUPFAM" id="SSF52172">
    <property type="entry name" value="CheY-like"/>
    <property type="match status" value="1"/>
</dbReference>
<dbReference type="PANTHER" id="PTHR45339">
    <property type="entry name" value="HYBRID SIGNAL TRANSDUCTION HISTIDINE KINASE J"/>
    <property type="match status" value="1"/>
</dbReference>
<dbReference type="InterPro" id="IPR011006">
    <property type="entry name" value="CheY-like_superfamily"/>
</dbReference>
<dbReference type="FunFam" id="3.30.565.10:FF:000010">
    <property type="entry name" value="Sensor histidine kinase RcsC"/>
    <property type="match status" value="1"/>
</dbReference>
<dbReference type="Pfam" id="PF00072">
    <property type="entry name" value="Response_reg"/>
    <property type="match status" value="1"/>
</dbReference>
<dbReference type="SMART" id="SM00448">
    <property type="entry name" value="REC"/>
    <property type="match status" value="1"/>
</dbReference>
<evidence type="ECO:0000256" key="4">
    <source>
        <dbReference type="ARBA" id="ARBA00022553"/>
    </source>
</evidence>